<dbReference type="Pfam" id="PF03384">
    <property type="entry name" value="DUF287"/>
    <property type="match status" value="1"/>
</dbReference>
<protein>
    <submittedName>
        <fullName evidence="3">Uncharacterized protein At2g06220</fullName>
    </submittedName>
</protein>
<feature type="region of interest" description="Disordered" evidence="1">
    <location>
        <begin position="1"/>
        <end position="163"/>
    </location>
</feature>
<reference key="1">
    <citation type="journal article" date="1999" name="Nature">
        <title>Sequence and analysis of chromosome 2 of the plant Arabidopsis thaliana.</title>
        <authorList>
            <person name="Lin X."/>
            <person name="Kaul S."/>
            <person name="Rounsley S."/>
            <person name="Shea T.P."/>
            <person name="Benito M.I."/>
            <person name="Town C.D."/>
            <person name="Fujii C.Y."/>
            <person name="Mason T."/>
            <person name="Bowman C.L."/>
            <person name="Barnstead M."/>
            <person name="Feldblyum T.V."/>
            <person name="Buell C.R."/>
            <person name="Ketchum K.A."/>
            <person name="Lee J."/>
            <person name="Ronning C.M."/>
            <person name="Koo H.L."/>
            <person name="Moffat K.S."/>
            <person name="Cronin L.A."/>
            <person name="Shen M."/>
            <person name="Pai G."/>
            <person name="Van Aken S."/>
            <person name="Umayam L."/>
            <person name="Tallon L.J."/>
            <person name="Gill J.E."/>
            <person name="Adams M.D."/>
            <person name="Carrera A.J."/>
            <person name="Creasy T.H."/>
            <person name="Goodman H.M."/>
            <person name="Somerville C.R."/>
            <person name="Copenhaver G.P."/>
            <person name="Preuss D."/>
            <person name="Nierman W.C."/>
            <person name="White O."/>
            <person name="Eisen J.A."/>
            <person name="Salzberg S.L."/>
            <person name="Fraser C.M."/>
            <person name="Venter J.C."/>
        </authorList>
    </citation>
    <scope>NUCLEOTIDE SEQUENCE [LARGE SCALE GENOMIC DNA]</scope>
    <source>
        <strain>cv. Columbia</strain>
    </source>
</reference>
<feature type="compositionally biased region" description="Polar residues" evidence="1">
    <location>
        <begin position="106"/>
        <end position="120"/>
    </location>
</feature>
<dbReference type="EMBL" id="AC006413">
    <property type="protein sequence ID" value="AAM15236.1"/>
    <property type="molecule type" value="Genomic_DNA"/>
</dbReference>
<evidence type="ECO:0000256" key="1">
    <source>
        <dbReference type="SAM" id="MobiDB-lite"/>
    </source>
</evidence>
<organism evidence="3">
    <name type="scientific">Arabidopsis thaliana</name>
    <name type="common">Mouse-ear cress</name>
    <dbReference type="NCBI Taxonomy" id="3702"/>
    <lineage>
        <taxon>Eukaryota</taxon>
        <taxon>Viridiplantae</taxon>
        <taxon>Streptophyta</taxon>
        <taxon>Embryophyta</taxon>
        <taxon>Tracheophyta</taxon>
        <taxon>Spermatophyta</taxon>
        <taxon>Magnoliopsida</taxon>
        <taxon>eudicotyledons</taxon>
        <taxon>Gunneridae</taxon>
        <taxon>Pentapetalae</taxon>
        <taxon>rosids</taxon>
        <taxon>malvids</taxon>
        <taxon>Brassicales</taxon>
        <taxon>Brassicaceae</taxon>
        <taxon>Camelineae</taxon>
        <taxon>Arabidopsis</taxon>
    </lineage>
</organism>
<dbReference type="PIR" id="C84476">
    <property type="entry name" value="C84476"/>
</dbReference>
<name>Q9SJS4_ARATH</name>
<evidence type="ECO:0000313" key="3">
    <source>
        <dbReference type="EMBL" id="AAD23703.1"/>
    </source>
</evidence>
<accession>Q9SJS4</accession>
<feature type="compositionally biased region" description="Acidic residues" evidence="1">
    <location>
        <begin position="122"/>
        <end position="160"/>
    </location>
</feature>
<feature type="compositionally biased region" description="Low complexity" evidence="1">
    <location>
        <begin position="22"/>
        <end position="32"/>
    </location>
</feature>
<proteinExistence type="predicted"/>
<dbReference type="EMBL" id="AC006918">
    <property type="protein sequence ID" value="AAD23703.1"/>
    <property type="molecule type" value="Genomic_DNA"/>
</dbReference>
<dbReference type="AlphaFoldDB" id="Q9SJS4"/>
<reference evidence="3" key="3">
    <citation type="submission" date="2002-02" db="EMBL/GenBank/DDBJ databases">
        <authorList>
            <person name="Town C.D."/>
            <person name="Kaul S."/>
        </authorList>
    </citation>
    <scope>NUCLEOTIDE SEQUENCE</scope>
</reference>
<sequence>MARVRDGTGGHVYESTERPSEEVSTSQTVSSEIEIDGDAAVEVPTEPAETDVSANKTPKKTAEIEEAIEESLDGDEASSKGTADIEKEILEANEGDGDELEEEEMVNTTKEGVENINCQDTCEAEDDDSGPEDDEVTCKENEEDEAGNDSLKEEDDEDDSQPLAPETMYFSFTEYDKVCKISKTGIKVSKVLTKYEKIRSGTDRLKLVLLYFLVKILAYEAILQLQLKFRVPVRAEKDCPRMCKHKFKECSMKGVPLEVIYKELGNSEDIASHLVPEYHEKYLLDSLLEDDVDDDLDLIDIVIDNWKGRLFVEKKKIWWKGMFPELDAVVASINSLTQMMTKGFEETRDKIDAIDGRVKSIELFVADLKEKKHGKQTEEESQHGKQTEEEVFYASPEGCVTIKRQQPLDIVVYREPSPEVAKNSKYNN</sequence>
<feature type="compositionally biased region" description="Acidic residues" evidence="1">
    <location>
        <begin position="64"/>
        <end position="76"/>
    </location>
</feature>
<reference evidence="3" key="2">
    <citation type="submission" date="2000-03" db="EMBL/GenBank/DDBJ databases">
        <authorList>
            <person name="Lin X."/>
            <person name="Kaul S."/>
            <person name="Shea T.P."/>
            <person name="Fujii C.Y."/>
            <person name="Shen M."/>
            <person name="VanAken S.E."/>
            <person name="Barnstead M.E."/>
            <person name="Mason T.M."/>
            <person name="Bowman C.L."/>
            <person name="Ronning C.M."/>
            <person name="Benito M.-I."/>
            <person name="Carrera A.J."/>
            <person name="Creasy T.H."/>
            <person name="Buell C.R."/>
            <person name="Town C.D."/>
            <person name="Nierman W.C."/>
            <person name="Fraser C.M."/>
            <person name="Venter J.C."/>
        </authorList>
    </citation>
    <scope>NUCLEOTIDE SEQUENCE</scope>
</reference>
<feature type="domain" description="DUF287" evidence="2">
    <location>
        <begin position="270"/>
        <end position="323"/>
    </location>
</feature>
<feature type="compositionally biased region" description="Basic and acidic residues" evidence="1">
    <location>
        <begin position="1"/>
        <end position="21"/>
    </location>
</feature>
<gene>
    <name evidence="3" type="ordered locus">At2g06220</name>
</gene>
<dbReference type="InterPro" id="IPR005048">
    <property type="entry name" value="DUF287"/>
</dbReference>
<evidence type="ECO:0000259" key="2">
    <source>
        <dbReference type="Pfam" id="PF03384"/>
    </source>
</evidence>
<feature type="compositionally biased region" description="Acidic residues" evidence="1">
    <location>
        <begin position="91"/>
        <end position="105"/>
    </location>
</feature>